<feature type="compositionally biased region" description="Pro residues" evidence="4">
    <location>
        <begin position="1396"/>
        <end position="1429"/>
    </location>
</feature>
<feature type="compositionally biased region" description="Pro residues" evidence="4">
    <location>
        <begin position="1579"/>
        <end position="1595"/>
    </location>
</feature>
<feature type="compositionally biased region" description="Pro residues" evidence="4">
    <location>
        <begin position="1645"/>
        <end position="1678"/>
    </location>
</feature>
<feature type="compositionally biased region" description="Low complexity" evidence="4">
    <location>
        <begin position="1522"/>
        <end position="1537"/>
    </location>
</feature>
<dbReference type="Pfam" id="PF02181">
    <property type="entry name" value="FH2"/>
    <property type="match status" value="1"/>
</dbReference>
<dbReference type="InterPro" id="IPR029021">
    <property type="entry name" value="Prot-tyrosine_phosphatase-like"/>
</dbReference>
<feature type="region of interest" description="Disordered" evidence="4">
    <location>
        <begin position="1919"/>
        <end position="1942"/>
    </location>
</feature>
<feature type="domain" description="C2 tensin-type" evidence="5">
    <location>
        <begin position="198"/>
        <end position="337"/>
    </location>
</feature>
<feature type="region of interest" description="Disordered" evidence="4">
    <location>
        <begin position="721"/>
        <end position="749"/>
    </location>
</feature>
<dbReference type="Gene3D" id="1.20.58.2220">
    <property type="entry name" value="Formin, FH2 domain"/>
    <property type="match status" value="1"/>
</dbReference>
<feature type="compositionally biased region" description="Pro residues" evidence="4">
    <location>
        <begin position="1448"/>
        <end position="1469"/>
    </location>
</feature>
<evidence type="ECO:0000313" key="8">
    <source>
        <dbReference type="Proteomes" id="UP000012960"/>
    </source>
</evidence>
<dbReference type="GO" id="GO:0004721">
    <property type="term" value="F:phosphoprotein phosphatase activity"/>
    <property type="evidence" value="ECO:0007669"/>
    <property type="project" value="UniProtKB-KW"/>
</dbReference>
<feature type="compositionally biased region" description="Polar residues" evidence="4">
    <location>
        <begin position="1125"/>
        <end position="1135"/>
    </location>
</feature>
<dbReference type="Proteomes" id="UP000012960">
    <property type="component" value="Unplaced"/>
</dbReference>
<name>A0A804IYU4_MUSAM</name>
<dbReference type="KEGG" id="mus:103982162"/>
<feature type="compositionally biased region" description="Pro residues" evidence="4">
    <location>
        <begin position="1757"/>
        <end position="1839"/>
    </location>
</feature>
<feature type="compositionally biased region" description="Polar residues" evidence="4">
    <location>
        <begin position="864"/>
        <end position="888"/>
    </location>
</feature>
<dbReference type="PANTHER" id="PTHR45733:SF9">
    <property type="entry name" value="FORMIN-LIKE PROTEIN 12"/>
    <property type="match status" value="1"/>
</dbReference>
<feature type="compositionally biased region" description="Pro residues" evidence="4">
    <location>
        <begin position="931"/>
        <end position="942"/>
    </location>
</feature>
<dbReference type="OrthoDB" id="1668162at2759"/>
<feature type="compositionally biased region" description="Pro residues" evidence="4">
    <location>
        <begin position="730"/>
        <end position="743"/>
    </location>
</feature>
<keyword evidence="2" id="KW-0904">Protein phosphatase</keyword>
<protein>
    <recommendedName>
        <fullName evidence="3">Formin-like protein</fullName>
    </recommendedName>
</protein>
<feature type="compositionally biased region" description="Polar residues" evidence="4">
    <location>
        <begin position="1430"/>
        <end position="1442"/>
    </location>
</feature>
<feature type="region of interest" description="Disordered" evidence="4">
    <location>
        <begin position="1322"/>
        <end position="1469"/>
    </location>
</feature>
<dbReference type="SUPFAM" id="SSF101447">
    <property type="entry name" value="Formin homology 2 domain (FH2 domain)"/>
    <property type="match status" value="1"/>
</dbReference>
<feature type="domain" description="FH2" evidence="6">
    <location>
        <begin position="1864"/>
        <end position="2264"/>
    </location>
</feature>
<dbReference type="InterPro" id="IPR035892">
    <property type="entry name" value="C2_domain_sf"/>
</dbReference>
<feature type="compositionally biased region" description="Pro residues" evidence="4">
    <location>
        <begin position="1603"/>
        <end position="1615"/>
    </location>
</feature>
<dbReference type="InterPro" id="IPR015425">
    <property type="entry name" value="FH2_Formin"/>
</dbReference>
<feature type="compositionally biased region" description="Pro residues" evidence="4">
    <location>
        <begin position="1623"/>
        <end position="1634"/>
    </location>
</feature>
<feature type="compositionally biased region" description="Basic and acidic residues" evidence="4">
    <location>
        <begin position="1921"/>
        <end position="1942"/>
    </location>
</feature>
<evidence type="ECO:0000256" key="2">
    <source>
        <dbReference type="ARBA" id="ARBA00022912"/>
    </source>
</evidence>
<feature type="compositionally biased region" description="Pro residues" evidence="4">
    <location>
        <begin position="1175"/>
        <end position="1197"/>
    </location>
</feature>
<feature type="compositionally biased region" description="Pro residues" evidence="4">
    <location>
        <begin position="1353"/>
        <end position="1366"/>
    </location>
</feature>
<feature type="region of interest" description="Disordered" evidence="4">
    <location>
        <begin position="680"/>
        <end position="701"/>
    </location>
</feature>
<dbReference type="PROSITE" id="PS51444">
    <property type="entry name" value="FH2"/>
    <property type="match status" value="1"/>
</dbReference>
<proteinExistence type="inferred from homology"/>
<dbReference type="EnsemblPlants" id="Ma04_t39200.1">
    <property type="protein sequence ID" value="Ma04_p39200.1"/>
    <property type="gene ID" value="Ma04_g39200"/>
</dbReference>
<dbReference type="Gene3D" id="2.60.40.1110">
    <property type="match status" value="1"/>
</dbReference>
<evidence type="ECO:0000313" key="7">
    <source>
        <dbReference type="EnsemblPlants" id="Ma04_p39200.1"/>
    </source>
</evidence>
<reference evidence="7" key="1">
    <citation type="submission" date="2021-05" db="UniProtKB">
        <authorList>
            <consortium name="EnsemblPlants"/>
        </authorList>
    </citation>
    <scope>IDENTIFICATION</scope>
    <source>
        <strain evidence="7">subsp. malaccensis</strain>
    </source>
</reference>
<keyword evidence="8" id="KW-1185">Reference proteome</keyword>
<feature type="region of interest" description="Disordered" evidence="4">
    <location>
        <begin position="803"/>
        <end position="852"/>
    </location>
</feature>
<evidence type="ECO:0000256" key="4">
    <source>
        <dbReference type="SAM" id="MobiDB-lite"/>
    </source>
</evidence>
<feature type="region of interest" description="Disordered" evidence="4">
    <location>
        <begin position="1003"/>
        <end position="1216"/>
    </location>
</feature>
<dbReference type="Gramene" id="Ma04_t39200.1">
    <property type="protein sequence ID" value="Ma04_p39200.1"/>
    <property type="gene ID" value="Ma04_g39200"/>
</dbReference>
<dbReference type="Pfam" id="PF10409">
    <property type="entry name" value="PTEN_C2"/>
    <property type="match status" value="1"/>
</dbReference>
<feature type="compositionally biased region" description="Pro residues" evidence="4">
    <location>
        <begin position="1006"/>
        <end position="1035"/>
    </location>
</feature>
<feature type="compositionally biased region" description="Basic and acidic residues" evidence="4">
    <location>
        <begin position="2246"/>
        <end position="2269"/>
    </location>
</feature>
<organism evidence="7 8">
    <name type="scientific">Musa acuminata subsp. malaccensis</name>
    <name type="common">Wild banana</name>
    <name type="synonym">Musa malaccensis</name>
    <dbReference type="NCBI Taxonomy" id="214687"/>
    <lineage>
        <taxon>Eukaryota</taxon>
        <taxon>Viridiplantae</taxon>
        <taxon>Streptophyta</taxon>
        <taxon>Embryophyta</taxon>
        <taxon>Tracheophyta</taxon>
        <taxon>Spermatophyta</taxon>
        <taxon>Magnoliopsida</taxon>
        <taxon>Liliopsida</taxon>
        <taxon>Zingiberales</taxon>
        <taxon>Musaceae</taxon>
        <taxon>Musa</taxon>
    </lineage>
</organism>
<dbReference type="InParanoid" id="A0A804IYU4"/>
<feature type="compositionally biased region" description="Pro residues" evidence="4">
    <location>
        <begin position="1685"/>
        <end position="1704"/>
    </location>
</feature>
<dbReference type="InterPro" id="IPR051144">
    <property type="entry name" value="Formin_homology_domain"/>
</dbReference>
<dbReference type="InterPro" id="IPR014020">
    <property type="entry name" value="Tensin_C2-dom"/>
</dbReference>
<dbReference type="SMART" id="SM00498">
    <property type="entry name" value="FH2"/>
    <property type="match status" value="1"/>
</dbReference>
<feature type="compositionally biased region" description="Polar residues" evidence="4">
    <location>
        <begin position="1323"/>
        <end position="1333"/>
    </location>
</feature>
<feature type="region of interest" description="Disordered" evidence="4">
    <location>
        <begin position="1490"/>
        <end position="1870"/>
    </location>
</feature>
<feature type="region of interest" description="Disordered" evidence="4">
    <location>
        <begin position="864"/>
        <end position="942"/>
    </location>
</feature>
<feature type="compositionally biased region" description="Low complexity" evidence="4">
    <location>
        <begin position="812"/>
        <end position="844"/>
    </location>
</feature>
<evidence type="ECO:0000256" key="1">
    <source>
        <dbReference type="ARBA" id="ARBA00006468"/>
    </source>
</evidence>
<accession>A0A804IYU4</accession>
<dbReference type="Gene3D" id="3.90.190.10">
    <property type="entry name" value="Protein tyrosine phosphatase superfamily"/>
    <property type="match status" value="1"/>
</dbReference>
<feature type="compositionally biased region" description="Pro residues" evidence="4">
    <location>
        <begin position="1063"/>
        <end position="1073"/>
    </location>
</feature>
<feature type="compositionally biased region" description="Pro residues" evidence="4">
    <location>
        <begin position="1499"/>
        <end position="1521"/>
    </location>
</feature>
<feature type="region of interest" description="Disordered" evidence="4">
    <location>
        <begin position="2246"/>
        <end position="2276"/>
    </location>
</feature>
<dbReference type="OMA" id="AANDMEM"/>
<evidence type="ECO:0000259" key="6">
    <source>
        <dbReference type="PROSITE" id="PS51444"/>
    </source>
</evidence>
<dbReference type="SMART" id="SM01326">
    <property type="entry name" value="PTEN_C2"/>
    <property type="match status" value="1"/>
</dbReference>
<dbReference type="PANTHER" id="PTHR45733">
    <property type="entry name" value="FORMIN-J"/>
    <property type="match status" value="1"/>
</dbReference>
<dbReference type="InterPro" id="IPR042201">
    <property type="entry name" value="FH2_Formin_sf"/>
</dbReference>
<dbReference type="PROSITE" id="PS51182">
    <property type="entry name" value="C2_TENSIN"/>
    <property type="match status" value="1"/>
</dbReference>
<evidence type="ECO:0000256" key="3">
    <source>
        <dbReference type="RuleBase" id="RU361260"/>
    </source>
</evidence>
<feature type="region of interest" description="Disordered" evidence="4">
    <location>
        <begin position="1228"/>
        <end position="1261"/>
    </location>
</feature>
<evidence type="ECO:0000259" key="5">
    <source>
        <dbReference type="PROSITE" id="PS51182"/>
    </source>
</evidence>
<dbReference type="SUPFAM" id="SSF49562">
    <property type="entry name" value="C2 domain (Calcium/lipid-binding domain, CaLB)"/>
    <property type="match status" value="1"/>
</dbReference>
<keyword evidence="2" id="KW-0378">Hydrolase</keyword>
<dbReference type="SUPFAM" id="SSF52799">
    <property type="entry name" value="(Phosphotyrosine protein) phosphatases II"/>
    <property type="match status" value="1"/>
</dbReference>
<feature type="compositionally biased region" description="Pro residues" evidence="4">
    <location>
        <begin position="1241"/>
        <end position="1254"/>
    </location>
</feature>
<dbReference type="GeneID" id="103982162"/>
<comment type="similarity">
    <text evidence="1">Belongs to the formin-like family. Class-II subfamily.</text>
</comment>
<sequence>MALFRRLFYRKPPDRLLEITERVYVFDCCFSSDIMEEDDYRKYMDDIVTQLHEHFPDASFLVINFKGEVESKISDILAQYGITVRGYPRHYEGCPVLPLEIIHHFLRLCENWLTLERQQNVLLMHCERGGWPILAFMLASLLLYRKHYSGEQRTLEMVYKQAPKELLQILCPLNPQSSHLRYLQYITRIGSETWPPQDTPFTLDCLILRVIPNIDGEGGCRPIVRVYGQDPLFPADRSSKVLFSTAKTKKHVQHFRQAEDAPIKLNVRCCVQGDLVLECINVDEYLEDEELMFRVMFNTAFIQSHILLLNPEDIDIPWEAEDHFSKDFKAEVLFSEFDAESDTSTGTGATDEVEMEVGSTEEFFEAEEIFSSPDWHDGQKDLDIQTAVFSNTLETFSPRSEMSNPEADGRSQLESFYSEQVTLVDEETLVLDALTGVSMDLDHADHENNPGVKALNTLDDMFNEAKSTTLAGEESTSDNSKQDTTDNISLAVEEITSSASSSFEQDRVWQRAILTSDHVAHELGVSFLADDQMSSRSVRDSIEDTGNNSDEVRCKVEMCDVTDNTRNFATENRTDSGLAYQRLDSDIEVQNSEKLKHHMSNEALTVDIGQSPFSVLYKEKDEKPEPLGNSIELLNKRTISQSFHPSRGIDAILVDASSQPEIQFAGKTVSTSRVTATSMTITGSSPAEPLSPPSTEALLEASSTPCTGPLFVSIQPSNSPTLSVASPLSSTPPPPPLPPPPSSPHIYSRIRRKVPPHPSLLASYGALSFALSRPLQIHDVFQNPDQHLEPQMICDSVAISATSSSHLPHQPPSMQLDSLSLPPLLPSQGQSLPSPHHLSHSSPPTAIIPSSNYPLELSPPLASSTLFPPSPHSSNTIYDPSHLSSTEPESGLNKISDPSPPTSLPSSSPPGQNVDIFISPLSNLSTKNDPFDPPPVAASPPPNTIWHNIPMFANITLSDPPFTHGGASPTCSLHDASKEVLAASQDFASYSCSLQLSPSKAICKGVPPPSPPPPPHPTTPPRPQHPPPPPPPLGLPEPHTRATPLTLSPPPPPTNSHRAHIRVPPPPPPPLLPPTLRDLPKGHIRSPSSSYLEVDKSSLILPTSLPPQADEHGIAPNPKPFTIVHETTTPATSSPMEHIMSPPPPQGASLRLPLIGENGKAPPPPSFLENFGQSPHPPSLPGSYERPPPPPPPPPPLRCCGGASLPPLLGDTSEAPSSLSFVGAFEKAQSPPLHPKDHMQDPPPEPPPPPPPPGGGLFAPSPLLLHLKGGLGGISIPLLSAPHLGGHHVGVPIPPPPPPLRDVISPPLLSHHRVVYAPLSTRGGVSTDLSSPMVQRGVSAPPPSSSPSGGVSCPPPPPPLPSPPPSDVFISPSQPPSRVVSISPLSSPPFGVVHAHPPPPPPHPPPLAPPPPHSIPPPIDVFISPPQPPSQFVSIPSLSPSTGVVHAHPPPLSPPPPPSGVVVAHPPPPPPLPPPFRVLVAHVPPPPPLSPPFGVIVAHPPPPSPPTPPPPPLPPPPPPLPSFGVVSPLSPSSGVVSPPSPWPPLGGAMSTPPLPPPPPKGVVFAPPMSPPSRASVSTPPLPPLGSVSTPPPSLPPLGGDVSTPPPPPPPPPPSPSLGANVCTPPPPPPPPPSLSPSEGGVFAPPTTPPPRGGVFAPPPPPPPIGGGVFAPPPPPPPLGEGVVTSPPPPPPPGGGVVTPPPPSPLVGGGVVAPPPPPPPLGGGVFVQPPPPPPTPGGGVFVTPPPPPPPGGGVFAPPTLPPPGGGGQAPPPPPPPGGVFAPPPPPLPGGCGQAPPPPPPPGGVVSTPPPPPRAPGAPPPPRAPGAPPPPGAPGAPPPPQAGIRGLPPNSMVGGRGNMLARPGGPGMSAARRSPFKPLHWVKVSRAMQGSLWAELQKHADAHSTSEFDVSELESLFSAVVPKSKDSSKSDGRQKSAGSKSDKVHLIELRRANNTEIMLTKIKMPLSDMMSAVLALDDSLLDADQVENLIKFCPTKEEMELLKAYSGNKENLGKCEQFFLELMKVPRVESKLRVFAFKIQFNSQISDIRKILHTVDSACEEVRGSEKLKEIMKKILHLGNTLNQGTARGSAVGFRLDSLLKLSDTRATNNRMTLMHYLCKVLAEKSAHLLDFHEDLVSLEAASKIQLKSMAEEQQAIVKGLEKVELELTASESDGPVSEIFCKTLKEFTAVSGAEVRSLTSLYNAVGKNADSLAMYFGEDPARCPFEQVVSTILNFVRIFRKAHDENRKQAELEKKKAQKEAETEKSKEANIAKNVSR</sequence>